<accession>V6JX29</accession>
<dbReference type="RefSeq" id="WP_023550842.1">
    <property type="nucleotide sequence ID" value="NZ_CM002285.1"/>
</dbReference>
<dbReference type="OrthoDB" id="4279296at2"/>
<gene>
    <name evidence="1" type="ORF">M878_30685</name>
</gene>
<dbReference type="AlphaFoldDB" id="V6JX29"/>
<dbReference type="EMBL" id="AWQX01000267">
    <property type="protein sequence ID" value="EST24382.1"/>
    <property type="molecule type" value="Genomic_DNA"/>
</dbReference>
<name>V6JX29_STRRC</name>
<organism evidence="1 2">
    <name type="scientific">Streptomyces roseochromogenus subsp. oscitans DS 12.976</name>
    <dbReference type="NCBI Taxonomy" id="1352936"/>
    <lineage>
        <taxon>Bacteria</taxon>
        <taxon>Bacillati</taxon>
        <taxon>Actinomycetota</taxon>
        <taxon>Actinomycetes</taxon>
        <taxon>Kitasatosporales</taxon>
        <taxon>Streptomycetaceae</taxon>
        <taxon>Streptomyces</taxon>
    </lineage>
</organism>
<dbReference type="HOGENOM" id="CLU_2275945_0_0_11"/>
<evidence type="ECO:0000313" key="2">
    <source>
        <dbReference type="Proteomes" id="UP000017984"/>
    </source>
</evidence>
<proteinExistence type="predicted"/>
<reference evidence="1 2" key="1">
    <citation type="journal article" date="2014" name="Genome Announc.">
        <title>Draft Genome Sequence of Streptomyces roseochromogenes subsp. oscitans DS 12.976, Producer of the Aminocoumarin Antibiotic Clorobiocin.</title>
        <authorList>
            <person name="Ruckert C."/>
            <person name="Kalinowski J."/>
            <person name="Heide L."/>
            <person name="Apel A.K."/>
        </authorList>
    </citation>
    <scope>NUCLEOTIDE SEQUENCE [LARGE SCALE GENOMIC DNA]</scope>
    <source>
        <strain evidence="1 2">DS 12.976</strain>
    </source>
</reference>
<keyword evidence="2" id="KW-1185">Reference proteome</keyword>
<protein>
    <submittedName>
        <fullName evidence="1">Uncharacterized protein</fullName>
    </submittedName>
</protein>
<evidence type="ECO:0000313" key="1">
    <source>
        <dbReference type="EMBL" id="EST24382.1"/>
    </source>
</evidence>
<comment type="caution">
    <text evidence="1">The sequence shown here is derived from an EMBL/GenBank/DDBJ whole genome shotgun (WGS) entry which is preliminary data.</text>
</comment>
<sequence length="102" mass="10703">MNPINYAKGLLDELETATRNGATELAAQVRAELEAIAPDAREAIGELRGLVDPKSIRLADGSTVPTKAVTDIHEVGERLDKVLNGGAKRTTKAAAAPETAVK</sequence>
<dbReference type="STRING" id="1352936.M878_30685"/>
<dbReference type="Proteomes" id="UP000017984">
    <property type="component" value="Chromosome"/>
</dbReference>
<dbReference type="PATRIC" id="fig|1352936.5.peg.6391"/>